<dbReference type="Proteomes" id="UP000009138">
    <property type="component" value="Unassembled WGS sequence"/>
</dbReference>
<dbReference type="AlphaFoldDB" id="I1C176"/>
<proteinExistence type="predicted"/>
<dbReference type="RefSeq" id="XP_067517602.1">
    <property type="nucleotide sequence ID" value="XM_067661501.1"/>
</dbReference>
<dbReference type="STRING" id="246409.I1C176"/>
<keyword evidence="2" id="KW-1185">Reference proteome</keyword>
<evidence type="ECO:0000313" key="2">
    <source>
        <dbReference type="Proteomes" id="UP000009138"/>
    </source>
</evidence>
<dbReference type="VEuPathDB" id="FungiDB:RO3G_06911"/>
<protein>
    <submittedName>
        <fullName evidence="1">Uncharacterized protein</fullName>
    </submittedName>
</protein>
<dbReference type="InParanoid" id="I1C176"/>
<dbReference type="EMBL" id="CH476736">
    <property type="protein sequence ID" value="EIE82206.1"/>
    <property type="molecule type" value="Genomic_DNA"/>
</dbReference>
<organism evidence="1 2">
    <name type="scientific">Rhizopus delemar (strain RA 99-880 / ATCC MYA-4621 / FGSC 9543 / NRRL 43880)</name>
    <name type="common">Mucormycosis agent</name>
    <name type="synonym">Rhizopus arrhizus var. delemar</name>
    <dbReference type="NCBI Taxonomy" id="246409"/>
    <lineage>
        <taxon>Eukaryota</taxon>
        <taxon>Fungi</taxon>
        <taxon>Fungi incertae sedis</taxon>
        <taxon>Mucoromycota</taxon>
        <taxon>Mucoromycotina</taxon>
        <taxon>Mucoromycetes</taxon>
        <taxon>Mucorales</taxon>
        <taxon>Mucorineae</taxon>
        <taxon>Rhizopodaceae</taxon>
        <taxon>Rhizopus</taxon>
    </lineage>
</organism>
<gene>
    <name evidence="1" type="ORF">RO3G_06911</name>
</gene>
<name>I1C176_RHIO9</name>
<dbReference type="GeneID" id="93613882"/>
<sequence length="246" mass="28022">MASKCLLSPSFLVRLTSLPVRVWFFVTKSWLVYEDKRHIRWNGRHGLHRFNILILQWIEKESKFLLFRSRKTTTTEVVVTNHSSPRRGRLFNKADGLVDEDDSEAGENLPFSNIRHIVPLNDRGFACDYGNFIKLVYIDDKQSLTNKKRQKARGLEEEQHQQGQTHEVNYGFSLETRCIHCQGNREDCIYCQENDSSQIGYGRGSKPVINCSSRHNCSKTADCAAATAAIASPPSSNLSSSLGQWP</sequence>
<accession>I1C176</accession>
<evidence type="ECO:0000313" key="1">
    <source>
        <dbReference type="EMBL" id="EIE82206.1"/>
    </source>
</evidence>
<reference evidence="1 2" key="1">
    <citation type="journal article" date="2009" name="PLoS Genet.">
        <title>Genomic analysis of the basal lineage fungus Rhizopus oryzae reveals a whole-genome duplication.</title>
        <authorList>
            <person name="Ma L.-J."/>
            <person name="Ibrahim A.S."/>
            <person name="Skory C."/>
            <person name="Grabherr M.G."/>
            <person name="Burger G."/>
            <person name="Butler M."/>
            <person name="Elias M."/>
            <person name="Idnurm A."/>
            <person name="Lang B.F."/>
            <person name="Sone T."/>
            <person name="Abe A."/>
            <person name="Calvo S.E."/>
            <person name="Corrochano L.M."/>
            <person name="Engels R."/>
            <person name="Fu J."/>
            <person name="Hansberg W."/>
            <person name="Kim J.-M."/>
            <person name="Kodira C.D."/>
            <person name="Koehrsen M.J."/>
            <person name="Liu B."/>
            <person name="Miranda-Saavedra D."/>
            <person name="O'Leary S."/>
            <person name="Ortiz-Castellanos L."/>
            <person name="Poulter R."/>
            <person name="Rodriguez-Romero J."/>
            <person name="Ruiz-Herrera J."/>
            <person name="Shen Y.-Q."/>
            <person name="Zeng Q."/>
            <person name="Galagan J."/>
            <person name="Birren B.W."/>
            <person name="Cuomo C.A."/>
            <person name="Wickes B.L."/>
        </authorList>
    </citation>
    <scope>NUCLEOTIDE SEQUENCE [LARGE SCALE GENOMIC DNA]</scope>
    <source>
        <strain evidence="2">RA 99-880 / ATCC MYA-4621 / FGSC 9543 / NRRL 43880</strain>
    </source>
</reference>